<keyword evidence="1" id="KW-0732">Signal</keyword>
<keyword evidence="3" id="KW-1185">Reference proteome</keyword>
<evidence type="ECO:0008006" key="4">
    <source>
        <dbReference type="Google" id="ProtNLM"/>
    </source>
</evidence>
<dbReference type="AlphaFoldDB" id="A0A4P7PTA8"/>
<dbReference type="RefSeq" id="WP_136151077.1">
    <property type="nucleotide sequence ID" value="NZ_CP038810.1"/>
</dbReference>
<reference evidence="2 3" key="1">
    <citation type="submission" date="2019-04" db="EMBL/GenBank/DDBJ databases">
        <title>Flavobacterium sp. GS03.</title>
        <authorList>
            <person name="Kim H."/>
        </authorList>
    </citation>
    <scope>NUCLEOTIDE SEQUENCE [LARGE SCALE GENOMIC DNA]</scope>
    <source>
        <strain evidence="2 3">GS03</strain>
    </source>
</reference>
<proteinExistence type="predicted"/>
<evidence type="ECO:0000313" key="3">
    <source>
        <dbReference type="Proteomes" id="UP000296862"/>
    </source>
</evidence>
<dbReference type="Proteomes" id="UP000296862">
    <property type="component" value="Chromosome"/>
</dbReference>
<accession>A0A4P7PTA8</accession>
<protein>
    <recommendedName>
        <fullName evidence="4">Gliding motility-associated protein GldM C-terminal domain-containing protein</fullName>
    </recommendedName>
</protein>
<gene>
    <name evidence="2" type="ORF">GS03_00589</name>
</gene>
<evidence type="ECO:0000313" key="2">
    <source>
        <dbReference type="EMBL" id="QBZ97103.1"/>
    </source>
</evidence>
<sequence>MKRLLLLFSLFFSLSFYGQNDQSEKQQTKEGCYVTINGIVQKGIVKMKKEQFKNMVIGYYINLQNQTVSDKAISFSIKIPGVQAEQIKGGKIDEHMYQKILRTASRGDKITFFDIKRNWKNSKFNGIICDGAAPLVIEIY</sequence>
<evidence type="ECO:0000256" key="1">
    <source>
        <dbReference type="SAM" id="SignalP"/>
    </source>
</evidence>
<name>A0A4P7PTA8_9FLAO</name>
<dbReference type="OrthoDB" id="1490890at2"/>
<feature type="chain" id="PRO_5020298250" description="Gliding motility-associated protein GldM C-terminal domain-containing protein" evidence="1">
    <location>
        <begin position="19"/>
        <end position="140"/>
    </location>
</feature>
<feature type="signal peptide" evidence="1">
    <location>
        <begin position="1"/>
        <end position="18"/>
    </location>
</feature>
<dbReference type="KEGG" id="fsn:GS03_00589"/>
<dbReference type="EMBL" id="CP038810">
    <property type="protein sequence ID" value="QBZ97103.1"/>
    <property type="molecule type" value="Genomic_DNA"/>
</dbReference>
<organism evidence="2 3">
    <name type="scientific">Flavobacterium sangjuense</name>
    <dbReference type="NCBI Taxonomy" id="2518177"/>
    <lineage>
        <taxon>Bacteria</taxon>
        <taxon>Pseudomonadati</taxon>
        <taxon>Bacteroidota</taxon>
        <taxon>Flavobacteriia</taxon>
        <taxon>Flavobacteriales</taxon>
        <taxon>Flavobacteriaceae</taxon>
        <taxon>Flavobacterium</taxon>
    </lineage>
</organism>